<gene>
    <name evidence="1" type="ORF">AVEN_23764_1</name>
</gene>
<organism evidence="1 2">
    <name type="scientific">Araneus ventricosus</name>
    <name type="common">Orbweaver spider</name>
    <name type="synonym">Epeira ventricosa</name>
    <dbReference type="NCBI Taxonomy" id="182803"/>
    <lineage>
        <taxon>Eukaryota</taxon>
        <taxon>Metazoa</taxon>
        <taxon>Ecdysozoa</taxon>
        <taxon>Arthropoda</taxon>
        <taxon>Chelicerata</taxon>
        <taxon>Arachnida</taxon>
        <taxon>Araneae</taxon>
        <taxon>Araneomorphae</taxon>
        <taxon>Entelegynae</taxon>
        <taxon>Araneoidea</taxon>
        <taxon>Araneidae</taxon>
        <taxon>Araneus</taxon>
    </lineage>
</organism>
<comment type="caution">
    <text evidence="1">The sequence shown here is derived from an EMBL/GenBank/DDBJ whole genome shotgun (WGS) entry which is preliminary data.</text>
</comment>
<keyword evidence="2" id="KW-1185">Reference proteome</keyword>
<dbReference type="AlphaFoldDB" id="A0A4Y2HM89"/>
<proteinExistence type="predicted"/>
<name>A0A4Y2HM89_ARAVE</name>
<evidence type="ECO:0000313" key="1">
    <source>
        <dbReference type="EMBL" id="GBM66496.1"/>
    </source>
</evidence>
<sequence>MQQSAHEFFYFSSQKCVTPHSGSLAGRTDFLAYSKKSACKKGERLKEDPPPSGQALIGFNGPNSLTFVGKFVISTDKMRNRTPTISSSLHIGNLPTKDQKCELNIIFYTQ</sequence>
<accession>A0A4Y2HM89</accession>
<dbReference type="Proteomes" id="UP000499080">
    <property type="component" value="Unassembled WGS sequence"/>
</dbReference>
<protein>
    <submittedName>
        <fullName evidence="1">Uncharacterized protein</fullName>
    </submittedName>
</protein>
<reference evidence="1 2" key="1">
    <citation type="journal article" date="2019" name="Sci. Rep.">
        <title>Orb-weaving spider Araneus ventricosus genome elucidates the spidroin gene catalogue.</title>
        <authorList>
            <person name="Kono N."/>
            <person name="Nakamura H."/>
            <person name="Ohtoshi R."/>
            <person name="Moran D.A.P."/>
            <person name="Shinohara A."/>
            <person name="Yoshida Y."/>
            <person name="Fujiwara M."/>
            <person name="Mori M."/>
            <person name="Tomita M."/>
            <person name="Arakawa K."/>
        </authorList>
    </citation>
    <scope>NUCLEOTIDE SEQUENCE [LARGE SCALE GENOMIC DNA]</scope>
</reference>
<evidence type="ECO:0000313" key="2">
    <source>
        <dbReference type="Proteomes" id="UP000499080"/>
    </source>
</evidence>
<dbReference type="EMBL" id="BGPR01002030">
    <property type="protein sequence ID" value="GBM66496.1"/>
    <property type="molecule type" value="Genomic_DNA"/>
</dbReference>